<comment type="caution">
    <text evidence="2">The sequence shown here is derived from an EMBL/GenBank/DDBJ whole genome shotgun (WGS) entry which is preliminary data.</text>
</comment>
<feature type="compositionally biased region" description="Gly residues" evidence="1">
    <location>
        <begin position="20"/>
        <end position="33"/>
    </location>
</feature>
<accession>A0ABT3QXZ9</accession>
<name>A0ABT3QXZ9_9HYPH</name>
<dbReference type="Proteomes" id="UP001300261">
    <property type="component" value="Unassembled WGS sequence"/>
</dbReference>
<evidence type="ECO:0000313" key="2">
    <source>
        <dbReference type="EMBL" id="MCX2721830.1"/>
    </source>
</evidence>
<organism evidence="2 3">
    <name type="scientific">Roseibium salinum</name>
    <dbReference type="NCBI Taxonomy" id="1604349"/>
    <lineage>
        <taxon>Bacteria</taxon>
        <taxon>Pseudomonadati</taxon>
        <taxon>Pseudomonadota</taxon>
        <taxon>Alphaproteobacteria</taxon>
        <taxon>Hyphomicrobiales</taxon>
        <taxon>Stappiaceae</taxon>
        <taxon>Roseibium</taxon>
    </lineage>
</organism>
<feature type="region of interest" description="Disordered" evidence="1">
    <location>
        <begin position="255"/>
        <end position="274"/>
    </location>
</feature>
<feature type="region of interest" description="Disordered" evidence="1">
    <location>
        <begin position="1"/>
        <end position="36"/>
    </location>
</feature>
<dbReference type="RefSeq" id="WP_265961537.1">
    <property type="nucleotide sequence ID" value="NZ_JAPEVI010000003.1"/>
</dbReference>
<proteinExistence type="predicted"/>
<gene>
    <name evidence="2" type="ORF">ON753_05330</name>
</gene>
<evidence type="ECO:0000256" key="1">
    <source>
        <dbReference type="SAM" id="MobiDB-lite"/>
    </source>
</evidence>
<dbReference type="EMBL" id="JAPEVI010000003">
    <property type="protein sequence ID" value="MCX2721830.1"/>
    <property type="molecule type" value="Genomic_DNA"/>
</dbReference>
<reference evidence="2 3" key="1">
    <citation type="journal article" date="2016" name="Int. J. Syst. Evol. Microbiol.">
        <title>Labrenzia salina sp. nov., isolated from the rhizosphere of the halophyte Arthrocnemum macrostachyum.</title>
        <authorList>
            <person name="Camacho M."/>
            <person name="Redondo-Gomez S."/>
            <person name="Rodriguez-Llorente I."/>
            <person name="Rohde M."/>
            <person name="Sproer C."/>
            <person name="Schumann P."/>
            <person name="Klenk H.P."/>
            <person name="Montero-Calasanz M.D.C."/>
        </authorList>
    </citation>
    <scope>NUCLEOTIDE SEQUENCE [LARGE SCALE GENOMIC DNA]</scope>
    <source>
        <strain evidence="2 3">DSM 29163</strain>
    </source>
</reference>
<sequence length="304" mass="32744">MDSEFDASSPVDGRADGQGEDLGGSHGAGGGDAGFWNALSDNDRALAMENGWQGVDNVLDSYRSLRQELSGTVSVPDGNASEEEQAAFYEQVSSSWTPKDGYRFKMPEALPENFPYDQAFAREAGGWFQEAGLHPEAAQKLHDRWVGKMAEQFAAHEEASREGALRQADAVEAAHRALVKEYGEPESDGYQNVVARADRALSGLKAAGVDLSDWFAGKGALRAADDSGLQQVADPTAVKLLAFIHDRAFAEDGLSGLNEGTGGDNPFDTDNPNLKRQSELLESNPARARQLIVSAGRDPRLFRL</sequence>
<evidence type="ECO:0000313" key="3">
    <source>
        <dbReference type="Proteomes" id="UP001300261"/>
    </source>
</evidence>
<keyword evidence="3" id="KW-1185">Reference proteome</keyword>
<protein>
    <submittedName>
        <fullName evidence="2">Uncharacterized protein</fullName>
    </submittedName>
</protein>